<feature type="signal peptide" evidence="3">
    <location>
        <begin position="1"/>
        <end position="19"/>
    </location>
</feature>
<reference evidence="5" key="1">
    <citation type="journal article" date="2020" name="Stud. Mycol.">
        <title>101 Dothideomycetes genomes: a test case for predicting lifestyles and emergence of pathogens.</title>
        <authorList>
            <person name="Haridas S."/>
            <person name="Albert R."/>
            <person name="Binder M."/>
            <person name="Bloem J."/>
            <person name="Labutti K."/>
            <person name="Salamov A."/>
            <person name="Andreopoulos B."/>
            <person name="Baker S."/>
            <person name="Barry K."/>
            <person name="Bills G."/>
            <person name="Bluhm B."/>
            <person name="Cannon C."/>
            <person name="Castanera R."/>
            <person name="Culley D."/>
            <person name="Daum C."/>
            <person name="Ezra D."/>
            <person name="Gonzalez J."/>
            <person name="Henrissat B."/>
            <person name="Kuo A."/>
            <person name="Liang C."/>
            <person name="Lipzen A."/>
            <person name="Lutzoni F."/>
            <person name="Magnuson J."/>
            <person name="Mondo S."/>
            <person name="Nolan M."/>
            <person name="Ohm R."/>
            <person name="Pangilinan J."/>
            <person name="Park H.-J."/>
            <person name="Ramirez L."/>
            <person name="Alfaro M."/>
            <person name="Sun H."/>
            <person name="Tritt A."/>
            <person name="Yoshinaga Y."/>
            <person name="Zwiers L.-H."/>
            <person name="Turgeon B."/>
            <person name="Goodwin S."/>
            <person name="Spatafora J."/>
            <person name="Crous P."/>
            <person name="Grigoriev I."/>
        </authorList>
    </citation>
    <scope>NUCLEOTIDE SEQUENCE</scope>
    <source>
        <strain evidence="5">CBS 627.86</strain>
    </source>
</reference>
<evidence type="ECO:0000313" key="6">
    <source>
        <dbReference type="Proteomes" id="UP000799770"/>
    </source>
</evidence>
<accession>A0A6A5ZY37</accession>
<keyword evidence="2 5" id="KW-0378">Hydrolase</keyword>
<dbReference type="SUPFAM" id="SSF53474">
    <property type="entry name" value="alpha/beta-Hydrolases"/>
    <property type="match status" value="1"/>
</dbReference>
<dbReference type="EMBL" id="ML977310">
    <property type="protein sequence ID" value="KAF2123221.1"/>
    <property type="molecule type" value="Genomic_DNA"/>
</dbReference>
<evidence type="ECO:0000256" key="3">
    <source>
        <dbReference type="SAM" id="SignalP"/>
    </source>
</evidence>
<dbReference type="InterPro" id="IPR029058">
    <property type="entry name" value="AB_hydrolase_fold"/>
</dbReference>
<proteinExistence type="inferred from homology"/>
<gene>
    <name evidence="5" type="ORF">BDV96DRAFT_639760</name>
</gene>
<name>A0A6A5ZY37_9PLEO</name>
<feature type="chain" id="PRO_5025402799" evidence="3">
    <location>
        <begin position="20"/>
        <end position="523"/>
    </location>
</feature>
<dbReference type="Gene3D" id="3.40.50.1820">
    <property type="entry name" value="alpha/beta hydrolase"/>
    <property type="match status" value="1"/>
</dbReference>
<dbReference type="PANTHER" id="PTHR43248:SF25">
    <property type="entry name" value="AB HYDROLASE-1 DOMAIN-CONTAINING PROTEIN-RELATED"/>
    <property type="match status" value="1"/>
</dbReference>
<dbReference type="GO" id="GO:0016787">
    <property type="term" value="F:hydrolase activity"/>
    <property type="evidence" value="ECO:0007669"/>
    <property type="project" value="UniProtKB-KW"/>
</dbReference>
<protein>
    <submittedName>
        <fullName evidence="5">Alpha/Beta hydrolase protein</fullName>
    </submittedName>
</protein>
<evidence type="ECO:0000256" key="1">
    <source>
        <dbReference type="ARBA" id="ARBA00010088"/>
    </source>
</evidence>
<dbReference type="PANTHER" id="PTHR43248">
    <property type="entry name" value="2-SUCCINYL-6-HYDROXY-2,4-CYCLOHEXADIENE-1-CARBOXYLATE SYNTHASE"/>
    <property type="match status" value="1"/>
</dbReference>
<dbReference type="OrthoDB" id="425534at2759"/>
<keyword evidence="3" id="KW-0732">Signal</keyword>
<dbReference type="Pfam" id="PF00561">
    <property type="entry name" value="Abhydrolase_1"/>
    <property type="match status" value="1"/>
</dbReference>
<evidence type="ECO:0000259" key="4">
    <source>
        <dbReference type="Pfam" id="PF00561"/>
    </source>
</evidence>
<dbReference type="Proteomes" id="UP000799770">
    <property type="component" value="Unassembled WGS sequence"/>
</dbReference>
<keyword evidence="6" id="KW-1185">Reference proteome</keyword>
<feature type="domain" description="AB hydrolase-1" evidence="4">
    <location>
        <begin position="98"/>
        <end position="487"/>
    </location>
</feature>
<dbReference type="AlphaFoldDB" id="A0A6A5ZY37"/>
<dbReference type="InterPro" id="IPR051601">
    <property type="entry name" value="Serine_prot/Carboxylest_S33"/>
</dbReference>
<sequence>MKSSLGFFTFLASAATTSTVTSVLEETNPRTSLLSSLPKIEWIRCPYGSFVVSGPGIERHLSCTKLQVPLDYVNTKAGTVEILFMKFAVEHETSETKSILFNPGGPGVSGIDSLRGGAEFLREVFGSEYNIIAFDPRGVQFSGPDIDCFQGNSIYMYNFWKDFGAHETELVNHKSKYAFASVLKDAVDYDELCRKTLTHAARYIGTPAVAQDMLTFIEAQAVKKGKSVEEAKKEKLYYYGASYGTAIGQTFATLFPDRVGRMAIDGVMDGENYYNGLFMNDISDADQETGPDRCGLFEDSPDAIERRVQKLLSKIHDRPIQGYTYAAVKRALFRTAQHPLNSESSYTRLLHLLLSLERDEKPSLAQRQESACFDDVCEASFLVEISCVDSDGKTRISTYDAFEDDLSQLKNTSWYAGDLWSLPELACSKWSLYPPARKFGAKTSVPLLILSNTLDPICSVRNARKAESLFPGSILLVQDAVGHVALETLSKNCTLPYVRQYFDEGILPPVNTTCPPEKRPSFF</sequence>
<comment type="similarity">
    <text evidence="1">Belongs to the peptidase S33 family.</text>
</comment>
<evidence type="ECO:0000313" key="5">
    <source>
        <dbReference type="EMBL" id="KAF2123221.1"/>
    </source>
</evidence>
<evidence type="ECO:0000256" key="2">
    <source>
        <dbReference type="ARBA" id="ARBA00022801"/>
    </source>
</evidence>
<dbReference type="InterPro" id="IPR000073">
    <property type="entry name" value="AB_hydrolase_1"/>
</dbReference>
<organism evidence="5 6">
    <name type="scientific">Lophiotrema nucula</name>
    <dbReference type="NCBI Taxonomy" id="690887"/>
    <lineage>
        <taxon>Eukaryota</taxon>
        <taxon>Fungi</taxon>
        <taxon>Dikarya</taxon>
        <taxon>Ascomycota</taxon>
        <taxon>Pezizomycotina</taxon>
        <taxon>Dothideomycetes</taxon>
        <taxon>Pleosporomycetidae</taxon>
        <taxon>Pleosporales</taxon>
        <taxon>Lophiotremataceae</taxon>
        <taxon>Lophiotrema</taxon>
    </lineage>
</organism>